<keyword evidence="3" id="KW-1185">Reference proteome</keyword>
<proteinExistence type="predicted"/>
<name>A0A934R2E9_9BACT</name>
<dbReference type="NCBIfam" id="NF038075">
    <property type="entry name" value="fam_STM4013"/>
    <property type="match status" value="1"/>
</dbReference>
<evidence type="ECO:0000313" key="2">
    <source>
        <dbReference type="EMBL" id="MBK1815041.1"/>
    </source>
</evidence>
<sequence length="266" mass="29363">MPPDMNQLLGTHDLVWVVPDALRFDVAEREMRNGGTPNLAALFPSGWEKRHSPGSFTFPAHQAFFAGFLPTPADPAADRQRLFAARFAGSETAGAGTVLFDEPDIVHGLEARGYHTLCIGGVGFFNRQTELSRVLPGYFAESHWSEETGVTHPDSARIQFELAARRLGEIRVDQKVFLFVNLSAIHQPNRHYIPGAREDNLATHAAALREVDSRFPILLEALKSRGPVHLLVFSDHGTLYGEDGFTGHRFGHPDIYTVPYAAALLP</sequence>
<dbReference type="InterPro" id="IPR017850">
    <property type="entry name" value="Alkaline_phosphatase_core_sf"/>
</dbReference>
<dbReference type="SUPFAM" id="SSF53649">
    <property type="entry name" value="Alkaline phosphatase-like"/>
    <property type="match status" value="1"/>
</dbReference>
<dbReference type="InterPro" id="IPR047838">
    <property type="entry name" value="STM4013-like"/>
</dbReference>
<dbReference type="GO" id="GO:0016787">
    <property type="term" value="F:hydrolase activity"/>
    <property type="evidence" value="ECO:0007669"/>
    <property type="project" value="UniProtKB-KW"/>
</dbReference>
<dbReference type="EMBL" id="JAENIK010000004">
    <property type="protein sequence ID" value="MBK1815041.1"/>
    <property type="molecule type" value="Genomic_DNA"/>
</dbReference>
<dbReference type="InterPro" id="IPR000917">
    <property type="entry name" value="Sulfatase_N"/>
</dbReference>
<protein>
    <submittedName>
        <fullName evidence="2">STM4013/SEN3800 family hydrolase</fullName>
    </submittedName>
</protein>
<evidence type="ECO:0000259" key="1">
    <source>
        <dbReference type="Pfam" id="PF00884"/>
    </source>
</evidence>
<evidence type="ECO:0000313" key="3">
    <source>
        <dbReference type="Proteomes" id="UP000600139"/>
    </source>
</evidence>
<organism evidence="2 3">
    <name type="scientific">Luteolibacter yonseiensis</name>
    <dbReference type="NCBI Taxonomy" id="1144680"/>
    <lineage>
        <taxon>Bacteria</taxon>
        <taxon>Pseudomonadati</taxon>
        <taxon>Verrucomicrobiota</taxon>
        <taxon>Verrucomicrobiia</taxon>
        <taxon>Verrucomicrobiales</taxon>
        <taxon>Verrucomicrobiaceae</taxon>
        <taxon>Luteolibacter</taxon>
    </lineage>
</organism>
<reference evidence="2" key="1">
    <citation type="submission" date="2021-01" db="EMBL/GenBank/DDBJ databases">
        <title>Modified the classification status of verrucomicrobia.</title>
        <authorList>
            <person name="Feng X."/>
        </authorList>
    </citation>
    <scope>NUCLEOTIDE SEQUENCE</scope>
    <source>
        <strain evidence="2">JCM 18052</strain>
    </source>
</reference>
<dbReference type="Gene3D" id="3.40.720.10">
    <property type="entry name" value="Alkaline Phosphatase, subunit A"/>
    <property type="match status" value="1"/>
</dbReference>
<comment type="caution">
    <text evidence="2">The sequence shown here is derived from an EMBL/GenBank/DDBJ whole genome shotgun (WGS) entry which is preliminary data.</text>
</comment>
<dbReference type="Pfam" id="PF00884">
    <property type="entry name" value="Sulfatase"/>
    <property type="match status" value="1"/>
</dbReference>
<feature type="domain" description="Sulfatase N-terminal" evidence="1">
    <location>
        <begin position="15"/>
        <end position="252"/>
    </location>
</feature>
<dbReference type="AlphaFoldDB" id="A0A934R2E9"/>
<gene>
    <name evidence="2" type="ORF">JIN84_05405</name>
</gene>
<accession>A0A934R2E9</accession>
<dbReference type="Proteomes" id="UP000600139">
    <property type="component" value="Unassembled WGS sequence"/>
</dbReference>
<keyword evidence="2" id="KW-0378">Hydrolase</keyword>